<gene>
    <name evidence="1" type="ORF">SAMN04488112_107133</name>
</gene>
<accession>A0A1G6LAK2</accession>
<proteinExistence type="predicted"/>
<organism evidence="1 2">
    <name type="scientific">Melghirimyces thermohalophilus</name>
    <dbReference type="NCBI Taxonomy" id="1236220"/>
    <lineage>
        <taxon>Bacteria</taxon>
        <taxon>Bacillati</taxon>
        <taxon>Bacillota</taxon>
        <taxon>Bacilli</taxon>
        <taxon>Bacillales</taxon>
        <taxon>Thermoactinomycetaceae</taxon>
        <taxon>Melghirimyces</taxon>
    </lineage>
</organism>
<keyword evidence="2" id="KW-1185">Reference proteome</keyword>
<evidence type="ECO:0000313" key="2">
    <source>
        <dbReference type="Proteomes" id="UP000199387"/>
    </source>
</evidence>
<dbReference type="OrthoDB" id="9815825at2"/>
<evidence type="ECO:0000313" key="1">
    <source>
        <dbReference type="EMBL" id="SDC40168.1"/>
    </source>
</evidence>
<dbReference type="EMBL" id="FMZA01000007">
    <property type="protein sequence ID" value="SDC40168.1"/>
    <property type="molecule type" value="Genomic_DNA"/>
</dbReference>
<name>A0A1G6LAK2_9BACL</name>
<dbReference type="STRING" id="1236220.SAMN04488112_107133"/>
<dbReference type="AlphaFoldDB" id="A0A1G6LAK2"/>
<dbReference type="RefSeq" id="WP_143003487.1">
    <property type="nucleotide sequence ID" value="NZ_FMZA01000007.1"/>
</dbReference>
<dbReference type="Gene3D" id="3.30.360.10">
    <property type="entry name" value="Dihydrodipicolinate Reductase, domain 2"/>
    <property type="match status" value="1"/>
</dbReference>
<sequence length="49" mass="5361">MKAFIQSIVDNREGCVNGKDGLQAELIAHVAHRSLTEGRPVRIGEVESE</sequence>
<reference evidence="1 2" key="1">
    <citation type="submission" date="2016-10" db="EMBL/GenBank/DDBJ databases">
        <authorList>
            <person name="de Groot N.N."/>
        </authorList>
    </citation>
    <scope>NUCLEOTIDE SEQUENCE [LARGE SCALE GENOMIC DNA]</scope>
    <source>
        <strain evidence="1 2">DSM 45514</strain>
    </source>
</reference>
<dbReference type="Proteomes" id="UP000199387">
    <property type="component" value="Unassembled WGS sequence"/>
</dbReference>
<protein>
    <submittedName>
        <fullName evidence="1">Myo-inositol 2-dehydrogenase / D-chiro-inositol 1-dehydrogenase</fullName>
    </submittedName>
</protein>